<proteinExistence type="predicted"/>
<reference evidence="2 3" key="1">
    <citation type="submission" date="2023-11" db="EMBL/GenBank/DDBJ databases">
        <authorList>
            <person name="Xu M."/>
            <person name="Jiang T."/>
        </authorList>
    </citation>
    <scope>NUCLEOTIDE SEQUENCE [LARGE SCALE GENOMIC DNA]</scope>
    <source>
        <strain evidence="2 3">SD</strain>
    </source>
</reference>
<evidence type="ECO:0000259" key="1">
    <source>
        <dbReference type="SMART" id="SM00587"/>
    </source>
</evidence>
<keyword evidence="3" id="KW-1185">Reference proteome</keyword>
<dbReference type="Proteomes" id="UP001277761">
    <property type="component" value="Unassembled WGS sequence"/>
</dbReference>
<accession>A0ABU4VEE9</accession>
<organism evidence="2 3">
    <name type="scientific">Patulibacter brassicae</name>
    <dbReference type="NCBI Taxonomy" id="1705717"/>
    <lineage>
        <taxon>Bacteria</taxon>
        <taxon>Bacillati</taxon>
        <taxon>Actinomycetota</taxon>
        <taxon>Thermoleophilia</taxon>
        <taxon>Solirubrobacterales</taxon>
        <taxon>Patulibacteraceae</taxon>
        <taxon>Patulibacter</taxon>
    </lineage>
</organism>
<dbReference type="Gene3D" id="3.90.1200.10">
    <property type="match status" value="1"/>
</dbReference>
<dbReference type="RefSeq" id="WP_319952280.1">
    <property type="nucleotide sequence ID" value="NZ_JAXAVX010000001.1"/>
</dbReference>
<name>A0ABU4VEE9_9ACTN</name>
<evidence type="ECO:0000313" key="2">
    <source>
        <dbReference type="EMBL" id="MDX8150127.1"/>
    </source>
</evidence>
<comment type="caution">
    <text evidence="2">The sequence shown here is derived from an EMBL/GenBank/DDBJ whole genome shotgun (WGS) entry which is preliminary data.</text>
</comment>
<dbReference type="SMART" id="SM00587">
    <property type="entry name" value="CHK"/>
    <property type="match status" value="1"/>
</dbReference>
<dbReference type="Pfam" id="PF01636">
    <property type="entry name" value="APH"/>
    <property type="match status" value="1"/>
</dbReference>
<dbReference type="SUPFAM" id="SSF56112">
    <property type="entry name" value="Protein kinase-like (PK-like)"/>
    <property type="match status" value="1"/>
</dbReference>
<protein>
    <submittedName>
        <fullName evidence="2">Phosphotransferase</fullName>
    </submittedName>
</protein>
<evidence type="ECO:0000313" key="3">
    <source>
        <dbReference type="Proteomes" id="UP001277761"/>
    </source>
</evidence>
<dbReference type="InterPro" id="IPR011009">
    <property type="entry name" value="Kinase-like_dom_sf"/>
</dbReference>
<dbReference type="EMBL" id="JAXAVX010000001">
    <property type="protein sequence ID" value="MDX8150127.1"/>
    <property type="molecule type" value="Genomic_DNA"/>
</dbReference>
<dbReference type="InterPro" id="IPR015897">
    <property type="entry name" value="CHK_kinase-like"/>
</dbReference>
<dbReference type="PANTHER" id="PTHR23020">
    <property type="entry name" value="UNCHARACTERIZED NUCLEAR HORMONE RECEPTOR-RELATED"/>
    <property type="match status" value="1"/>
</dbReference>
<sequence>MRETLPLAIGRAAGRTTTTLAARARETVRRPVARTASDVPIDAAAITPEWLTAVLCARHAGTRVRSVSTTAATTQTTSRAALRLAYEGPAADELPTALFVKLTPDLRQRLFLGLIRIIDGEPEFYARLRPLADFECPLGYHGAHDRRSWASAVLIEDIAATRGASFCHATTDVDRPMIESLLETMAAYHGAYWQLPAVTDSTLKRPSDHLHNTSVFLNMRRQCLIGIERAGALAPSGFAERDAALWEGLQRSMATCSDATGPTTLLHGDPHVGNAYRTADGRMALTDWQVVMRGLWAYDVADALVSALAVDDRRAWERELLEHYLEHLARAGGQPPELERAWRLYRQCLLYPLYCWGTVLGAPSWMPETHPPDVAATIVGRAATAIDDLGSLATFR</sequence>
<gene>
    <name evidence="2" type="ORF">SK069_00850</name>
</gene>
<dbReference type="InterPro" id="IPR002575">
    <property type="entry name" value="Aminoglycoside_PTrfase"/>
</dbReference>
<dbReference type="PANTHER" id="PTHR23020:SF41">
    <property type="entry name" value="AMINOGLYCOSIDE PHOSPHOTRANSFERASE DOMAIN-CONTAINING PROTEIN"/>
    <property type="match status" value="1"/>
</dbReference>
<feature type="domain" description="CHK kinase-like" evidence="1">
    <location>
        <begin position="153"/>
        <end position="334"/>
    </location>
</feature>
<dbReference type="InterPro" id="IPR052961">
    <property type="entry name" value="Oxido-Kinase-like_Enzymes"/>
</dbReference>